<dbReference type="GO" id="GO:0005524">
    <property type="term" value="F:ATP binding"/>
    <property type="evidence" value="ECO:0007669"/>
    <property type="project" value="InterPro"/>
</dbReference>
<dbReference type="Proteomes" id="UP000465601">
    <property type="component" value="Unassembled WGS sequence"/>
</dbReference>
<comment type="similarity">
    <text evidence="1">Belongs to the ATP-dependent DNA ligase family.</text>
</comment>
<dbReference type="PANTHER" id="PTHR45674">
    <property type="entry name" value="DNA LIGASE 1/3 FAMILY MEMBER"/>
    <property type="match status" value="1"/>
</dbReference>
<gene>
    <name evidence="5" type="ORF">F8153_13835</name>
</gene>
<comment type="catalytic activity">
    <reaction evidence="3">
        <text>ATP + (deoxyribonucleotide)n-3'-hydroxyl + 5'-phospho-(deoxyribonucleotide)m = (deoxyribonucleotide)n+m + AMP + diphosphate.</text>
        <dbReference type="EC" id="6.5.1.1"/>
    </reaction>
</comment>
<feature type="domain" description="ATP-dependent DNA ligase family profile" evidence="4">
    <location>
        <begin position="98"/>
        <end position="189"/>
    </location>
</feature>
<dbReference type="Pfam" id="PF01068">
    <property type="entry name" value="DNA_ligase_A_M"/>
    <property type="match status" value="1"/>
</dbReference>
<protein>
    <submittedName>
        <fullName evidence="5">ATP-dependent DNA ligase</fullName>
    </submittedName>
</protein>
<sequence>MFFKPMLLETAPHPFNSTRCYFEMKYDGIRLEYSNIQGFNLYTRNGNLVTSQFPELAQYPLPGVVLDGEAIVEDCQGKDDFEGIIKRLRLKKKDKIEAAIMALPVTYYVFDVLYNKGEDLRQKPLTNRKAILREVLKASNNTHIRIVDWIDTQGEELFRKAQDHSMEGIIAKEKSSQYLSRRSNKWLKIINWLDLEGVIYGYRKEDHALLCKDDKGLEIGVIHQGMTPDQRRAFLNIAKDIKVDEDKKAVFIEPLLRCKLKGRGFTSSGMVRSPVFMDFIL</sequence>
<dbReference type="SUPFAM" id="SSF56091">
    <property type="entry name" value="DNA ligase/mRNA capping enzyme, catalytic domain"/>
    <property type="match status" value="1"/>
</dbReference>
<evidence type="ECO:0000313" key="6">
    <source>
        <dbReference type="Proteomes" id="UP000465601"/>
    </source>
</evidence>
<keyword evidence="2 5" id="KW-0436">Ligase</keyword>
<dbReference type="CDD" id="cd07906">
    <property type="entry name" value="Adenylation_DNA_ligase_LigD_LigC"/>
    <property type="match status" value="1"/>
</dbReference>
<reference evidence="5 6" key="1">
    <citation type="submission" date="2019-10" db="EMBL/GenBank/DDBJ databases">
        <title>Alkaliphilus serpentinus sp. nov. and Alkaliphilus pronyensis sp. nov., two novel anaerobic alkaliphilic species isolated from the serpentinized-hosted hydrothermal field of the Prony Bay (New Caledonia).</title>
        <authorList>
            <person name="Postec A."/>
        </authorList>
    </citation>
    <scope>NUCLEOTIDE SEQUENCE [LARGE SCALE GENOMIC DNA]</scope>
    <source>
        <strain evidence="5 6">LacT</strain>
    </source>
</reference>
<evidence type="ECO:0000256" key="2">
    <source>
        <dbReference type="ARBA" id="ARBA00022598"/>
    </source>
</evidence>
<dbReference type="InterPro" id="IPR012310">
    <property type="entry name" value="DNA_ligase_ATP-dep_cent"/>
</dbReference>
<evidence type="ECO:0000313" key="5">
    <source>
        <dbReference type="EMBL" id="KAB3526335.1"/>
    </source>
</evidence>
<evidence type="ECO:0000259" key="4">
    <source>
        <dbReference type="PROSITE" id="PS50160"/>
    </source>
</evidence>
<name>A0A833HLP1_9FIRM</name>
<organism evidence="5 6">
    <name type="scientific">Alkaliphilus serpentinus</name>
    <dbReference type="NCBI Taxonomy" id="1482731"/>
    <lineage>
        <taxon>Bacteria</taxon>
        <taxon>Bacillati</taxon>
        <taxon>Bacillota</taxon>
        <taxon>Clostridia</taxon>
        <taxon>Peptostreptococcales</taxon>
        <taxon>Natronincolaceae</taxon>
        <taxon>Alkaliphilus</taxon>
    </lineage>
</organism>
<dbReference type="Gene3D" id="3.30.470.30">
    <property type="entry name" value="DNA ligase/mRNA capping enzyme"/>
    <property type="match status" value="1"/>
</dbReference>
<dbReference type="RefSeq" id="WP_151866945.1">
    <property type="nucleotide sequence ID" value="NZ_WBZB01000052.1"/>
</dbReference>
<proteinExistence type="inferred from homology"/>
<dbReference type="EMBL" id="WBZB01000052">
    <property type="protein sequence ID" value="KAB3526335.1"/>
    <property type="molecule type" value="Genomic_DNA"/>
</dbReference>
<dbReference type="InterPro" id="IPR050191">
    <property type="entry name" value="ATP-dep_DNA_ligase"/>
</dbReference>
<keyword evidence="6" id="KW-1185">Reference proteome</keyword>
<comment type="caution">
    <text evidence="5">The sequence shown here is derived from an EMBL/GenBank/DDBJ whole genome shotgun (WGS) entry which is preliminary data.</text>
</comment>
<evidence type="ECO:0000256" key="1">
    <source>
        <dbReference type="ARBA" id="ARBA00007572"/>
    </source>
</evidence>
<accession>A0A833HLP1</accession>
<dbReference type="GO" id="GO:0003910">
    <property type="term" value="F:DNA ligase (ATP) activity"/>
    <property type="evidence" value="ECO:0007669"/>
    <property type="project" value="UniProtKB-EC"/>
</dbReference>
<dbReference type="SUPFAM" id="SSF50249">
    <property type="entry name" value="Nucleic acid-binding proteins"/>
    <property type="match status" value="1"/>
</dbReference>
<dbReference type="AlphaFoldDB" id="A0A833HLP1"/>
<dbReference type="PANTHER" id="PTHR45674:SF4">
    <property type="entry name" value="DNA LIGASE 1"/>
    <property type="match status" value="1"/>
</dbReference>
<dbReference type="InterPro" id="IPR012340">
    <property type="entry name" value="NA-bd_OB-fold"/>
</dbReference>
<evidence type="ECO:0000256" key="3">
    <source>
        <dbReference type="ARBA" id="ARBA00034003"/>
    </source>
</evidence>
<dbReference type="GO" id="GO:0006281">
    <property type="term" value="P:DNA repair"/>
    <property type="evidence" value="ECO:0007669"/>
    <property type="project" value="InterPro"/>
</dbReference>
<dbReference type="OrthoDB" id="9802472at2"/>
<dbReference type="GO" id="GO:0006310">
    <property type="term" value="P:DNA recombination"/>
    <property type="evidence" value="ECO:0007669"/>
    <property type="project" value="InterPro"/>
</dbReference>
<dbReference type="PROSITE" id="PS50160">
    <property type="entry name" value="DNA_LIGASE_A3"/>
    <property type="match status" value="1"/>
</dbReference>